<evidence type="ECO:0000313" key="2">
    <source>
        <dbReference type="Proteomes" id="UP001279734"/>
    </source>
</evidence>
<name>A0AAD3XGV9_NEPGR</name>
<protein>
    <submittedName>
        <fullName evidence="1">Uncharacterized protein</fullName>
    </submittedName>
</protein>
<sequence length="74" mass="8135">MPVVIVVAEAAMTIVEAVSGLKGPERWRQQPLSYPSCGGRGNDDWISLCIDNDNTSFCNCGDSSNGGLFWWQQR</sequence>
<organism evidence="1 2">
    <name type="scientific">Nepenthes gracilis</name>
    <name type="common">Slender pitcher plant</name>
    <dbReference type="NCBI Taxonomy" id="150966"/>
    <lineage>
        <taxon>Eukaryota</taxon>
        <taxon>Viridiplantae</taxon>
        <taxon>Streptophyta</taxon>
        <taxon>Embryophyta</taxon>
        <taxon>Tracheophyta</taxon>
        <taxon>Spermatophyta</taxon>
        <taxon>Magnoliopsida</taxon>
        <taxon>eudicotyledons</taxon>
        <taxon>Gunneridae</taxon>
        <taxon>Pentapetalae</taxon>
        <taxon>Caryophyllales</taxon>
        <taxon>Nepenthaceae</taxon>
        <taxon>Nepenthes</taxon>
    </lineage>
</organism>
<reference evidence="1" key="1">
    <citation type="submission" date="2023-05" db="EMBL/GenBank/DDBJ databases">
        <title>Nepenthes gracilis genome sequencing.</title>
        <authorList>
            <person name="Fukushima K."/>
        </authorList>
    </citation>
    <scope>NUCLEOTIDE SEQUENCE</scope>
    <source>
        <strain evidence="1">SING2019-196</strain>
    </source>
</reference>
<dbReference type="AlphaFoldDB" id="A0AAD3XGV9"/>
<dbReference type="EMBL" id="BSYO01000004">
    <property type="protein sequence ID" value="GMH04109.1"/>
    <property type="molecule type" value="Genomic_DNA"/>
</dbReference>
<dbReference type="Proteomes" id="UP001279734">
    <property type="component" value="Unassembled WGS sequence"/>
</dbReference>
<accession>A0AAD3XGV9</accession>
<keyword evidence="2" id="KW-1185">Reference proteome</keyword>
<proteinExistence type="predicted"/>
<comment type="caution">
    <text evidence="1">The sequence shown here is derived from an EMBL/GenBank/DDBJ whole genome shotgun (WGS) entry which is preliminary data.</text>
</comment>
<evidence type="ECO:0000313" key="1">
    <source>
        <dbReference type="EMBL" id="GMH04109.1"/>
    </source>
</evidence>
<gene>
    <name evidence="1" type="ORF">Nepgr_005948</name>
</gene>